<keyword evidence="2" id="KW-1185">Reference proteome</keyword>
<feature type="non-terminal residue" evidence="1">
    <location>
        <position position="221"/>
    </location>
</feature>
<organism evidence="1 2">
    <name type="scientific">Linderina macrospora</name>
    <dbReference type="NCBI Taxonomy" id="4868"/>
    <lineage>
        <taxon>Eukaryota</taxon>
        <taxon>Fungi</taxon>
        <taxon>Fungi incertae sedis</taxon>
        <taxon>Zoopagomycota</taxon>
        <taxon>Kickxellomycotina</taxon>
        <taxon>Kickxellomycetes</taxon>
        <taxon>Kickxellales</taxon>
        <taxon>Kickxellaceae</taxon>
        <taxon>Linderina</taxon>
    </lineage>
</organism>
<dbReference type="EC" id="3.2.2.29" evidence="1"/>
<reference evidence="1" key="1">
    <citation type="submission" date="2022-07" db="EMBL/GenBank/DDBJ databases">
        <title>Phylogenomic reconstructions and comparative analyses of Kickxellomycotina fungi.</title>
        <authorList>
            <person name="Reynolds N.K."/>
            <person name="Stajich J.E."/>
            <person name="Barry K."/>
            <person name="Grigoriev I.V."/>
            <person name="Crous P."/>
            <person name="Smith M.E."/>
        </authorList>
    </citation>
    <scope>NUCLEOTIDE SEQUENCE</scope>
    <source>
        <strain evidence="1">NRRL 5244</strain>
    </source>
</reference>
<protein>
    <submittedName>
        <fullName evidence="1">Uracil DNA N-glycosylase Thp1</fullName>
        <ecNumber evidence="1">3.2.2.29</ecNumber>
    </submittedName>
</protein>
<dbReference type="EMBL" id="JANBPW010000932">
    <property type="protein sequence ID" value="KAJ1947420.1"/>
    <property type="molecule type" value="Genomic_DNA"/>
</dbReference>
<evidence type="ECO:0000313" key="2">
    <source>
        <dbReference type="Proteomes" id="UP001150603"/>
    </source>
</evidence>
<sequence length="221" mass="24995">MPPVTRAHTSKNQQQPARRQQKQQKRSRAADEQEMATFTPIPETIRPGLDILFVGINPGYTSGHKQLHFGNPQNYFWKGLFESGLIPEPIQPEQGHLLHEKWGMSIVNLVQRTTRSTSDLSTREMREAVPELCRKITANPPRIVCFVGKGIYQVFANSKNFELGLQPEVYEFDDSASAACPPLHLGRLDDGKFAYLFAMPSTSGRTAAYQNPEKLLFLRQL</sequence>
<dbReference type="Proteomes" id="UP001150603">
    <property type="component" value="Unassembled WGS sequence"/>
</dbReference>
<accession>A0ACC1JD37</accession>
<keyword evidence="1" id="KW-0378">Hydrolase</keyword>
<keyword evidence="1" id="KW-0326">Glycosidase</keyword>
<comment type="caution">
    <text evidence="1">The sequence shown here is derived from an EMBL/GenBank/DDBJ whole genome shotgun (WGS) entry which is preliminary data.</text>
</comment>
<proteinExistence type="predicted"/>
<gene>
    <name evidence="1" type="primary">thp1</name>
    <name evidence="1" type="ORF">FBU59_001875</name>
</gene>
<evidence type="ECO:0000313" key="1">
    <source>
        <dbReference type="EMBL" id="KAJ1947420.1"/>
    </source>
</evidence>
<name>A0ACC1JD37_9FUNG</name>